<dbReference type="InterPro" id="IPR005225">
    <property type="entry name" value="Small_GTP-bd"/>
</dbReference>
<dbReference type="GO" id="GO:0042254">
    <property type="term" value="P:ribosome biogenesis"/>
    <property type="evidence" value="ECO:0007669"/>
    <property type="project" value="UniProtKB-KW"/>
</dbReference>
<dbReference type="STRING" id="519453.SAMN04488070_1183"/>
<dbReference type="EMBL" id="QGTT01000015">
    <property type="protein sequence ID" value="PWW10351.1"/>
    <property type="molecule type" value="Genomic_DNA"/>
</dbReference>
<dbReference type="GO" id="GO:0043022">
    <property type="term" value="F:ribosome binding"/>
    <property type="evidence" value="ECO:0007669"/>
    <property type="project" value="TreeGrafter"/>
</dbReference>
<dbReference type="Pfam" id="PF01926">
    <property type="entry name" value="MMR_HSR1"/>
    <property type="match status" value="2"/>
</dbReference>
<comment type="caution">
    <text evidence="12">The sequence shown here is derived from an EMBL/GenBank/DDBJ whole genome shotgun (WGS) entry which is preliminary data.</text>
</comment>
<dbReference type="OrthoDB" id="9805918at2"/>
<dbReference type="RefSeq" id="WP_110076518.1">
    <property type="nucleotide sequence ID" value="NZ_QGTT01000015.1"/>
</dbReference>
<evidence type="ECO:0000313" key="12">
    <source>
        <dbReference type="EMBL" id="PWW10351.1"/>
    </source>
</evidence>
<dbReference type="PANTHER" id="PTHR43834">
    <property type="entry name" value="GTPASE DER"/>
    <property type="match status" value="1"/>
</dbReference>
<feature type="domain" description="EngA-type G" evidence="11">
    <location>
        <begin position="3"/>
        <end position="166"/>
    </location>
</feature>
<keyword evidence="3 8" id="KW-0690">Ribosome biogenesis</keyword>
<organism evidence="12 13">
    <name type="scientific">Pseudidiomarina maritima</name>
    <dbReference type="NCBI Taxonomy" id="519453"/>
    <lineage>
        <taxon>Bacteria</taxon>
        <taxon>Pseudomonadati</taxon>
        <taxon>Pseudomonadota</taxon>
        <taxon>Gammaproteobacteria</taxon>
        <taxon>Alteromonadales</taxon>
        <taxon>Idiomarinaceae</taxon>
        <taxon>Pseudidiomarina</taxon>
    </lineage>
</organism>
<dbReference type="Gene3D" id="3.40.50.300">
    <property type="entry name" value="P-loop containing nucleotide triphosphate hydrolases"/>
    <property type="match status" value="2"/>
</dbReference>
<evidence type="ECO:0000259" key="11">
    <source>
        <dbReference type="PROSITE" id="PS51712"/>
    </source>
</evidence>
<dbReference type="InterPro" id="IPR031166">
    <property type="entry name" value="G_ENGA"/>
</dbReference>
<dbReference type="Proteomes" id="UP000246964">
    <property type="component" value="Unassembled WGS sequence"/>
</dbReference>
<dbReference type="SMART" id="SM00382">
    <property type="entry name" value="AAA"/>
    <property type="match status" value="2"/>
</dbReference>
<dbReference type="InterPro" id="IPR016484">
    <property type="entry name" value="GTPase_Der"/>
</dbReference>
<evidence type="ECO:0000256" key="6">
    <source>
        <dbReference type="ARBA" id="ARBA00023134"/>
    </source>
</evidence>
<feature type="binding site" evidence="8">
    <location>
        <begin position="56"/>
        <end position="60"/>
    </location>
    <ligand>
        <name>GTP</name>
        <dbReference type="ChEBI" id="CHEBI:37565"/>
        <label>1</label>
    </ligand>
</feature>
<proteinExistence type="inferred from homology"/>
<evidence type="ECO:0000256" key="9">
    <source>
        <dbReference type="PROSITE-ProRule" id="PRU01049"/>
    </source>
</evidence>
<gene>
    <name evidence="8" type="primary">der</name>
    <name evidence="12" type="ORF">DET45_11528</name>
</gene>
<dbReference type="NCBIfam" id="TIGR00231">
    <property type="entry name" value="small_GTP"/>
    <property type="match status" value="2"/>
</dbReference>
<dbReference type="Pfam" id="PF14714">
    <property type="entry name" value="KH_dom-like"/>
    <property type="match status" value="1"/>
</dbReference>
<dbReference type="PANTHER" id="PTHR43834:SF6">
    <property type="entry name" value="GTPASE DER"/>
    <property type="match status" value="1"/>
</dbReference>
<sequence length="531" mass="58350">MLPVVALVGRPNVGKSTLFNRLTRTRDALVADFPGLTRDRKYGQANYDGYQFIVVDTAGVHGDEEGIDAEMAAQSLRAIDEADVVLFMVDARDGITAADMGIAAHLRRIGKQAYVVANKIDGIDANAARADFYELGLGEVHGIAAAHGRGVEALLQGCFDPLLEAYPEVKIPVAASGEAVDIDAEGNLVDAEGALVEPDEDGNIYDPEGNIVDADGHIIDHEGNIIGQLGTRDHDEIDYDALPLKLAIVGRPNVGKSTLTNRILGEERVVVYDMPGTTRDSVYIPMERDGRQYILIDTAGVRRRGRIDETVEKFSVIKTLQAIEDANVVIAVMDARETVSDQDLNLIGFALNAGRSIVIAVNKWDGLSNDQREEIKRELDRRLGFVDFARVHFISALHGSGVGNLFESVLEAYASASARVGTAKLTRILEAAVDDHQPPLVSGRRVKLKYAHAGGYNPPRIIVHGNQVDHLPNSYKRYLMNYFRKSLAVMGTPIKVEFKESVNPFAGRKNKLTMTQMRKRKRLMKFIKKRK</sequence>
<dbReference type="SUPFAM" id="SSF52540">
    <property type="entry name" value="P-loop containing nucleoside triphosphate hydrolases"/>
    <property type="match status" value="2"/>
</dbReference>
<dbReference type="CDD" id="cd01894">
    <property type="entry name" value="EngA1"/>
    <property type="match status" value="1"/>
</dbReference>
<keyword evidence="4 10" id="KW-0677">Repeat</keyword>
<evidence type="ECO:0000256" key="5">
    <source>
        <dbReference type="ARBA" id="ARBA00022741"/>
    </source>
</evidence>
<dbReference type="InterPro" id="IPR032859">
    <property type="entry name" value="KH_dom-like"/>
</dbReference>
<protein>
    <recommendedName>
        <fullName evidence="2 8">GTPase Der</fullName>
    </recommendedName>
    <alternativeName>
        <fullName evidence="7 8">GTP-binding protein EngA</fullName>
    </alternativeName>
</protein>
<evidence type="ECO:0000256" key="8">
    <source>
        <dbReference type="HAMAP-Rule" id="MF_00195"/>
    </source>
</evidence>
<comment type="subunit">
    <text evidence="8">Associates with the 50S ribosomal subunit.</text>
</comment>
<dbReference type="CDD" id="cd01895">
    <property type="entry name" value="EngA2"/>
    <property type="match status" value="1"/>
</dbReference>
<comment type="similarity">
    <text evidence="1 8 9 10">Belongs to the TRAFAC class TrmE-Era-EngA-EngB-Septin-like GTPase superfamily. EngA (Der) GTPase family.</text>
</comment>
<dbReference type="InterPro" id="IPR027417">
    <property type="entry name" value="P-loop_NTPase"/>
</dbReference>
<evidence type="ECO:0000256" key="10">
    <source>
        <dbReference type="RuleBase" id="RU004481"/>
    </source>
</evidence>
<keyword evidence="6 8" id="KW-0342">GTP-binding</keyword>
<dbReference type="InterPro" id="IPR003593">
    <property type="entry name" value="AAA+_ATPase"/>
</dbReference>
<dbReference type="PRINTS" id="PR00326">
    <property type="entry name" value="GTP1OBG"/>
</dbReference>
<dbReference type="FunFam" id="3.40.50.300:FF:000057">
    <property type="entry name" value="GTPase Der"/>
    <property type="match status" value="1"/>
</dbReference>
<evidence type="ECO:0000256" key="1">
    <source>
        <dbReference type="ARBA" id="ARBA00008279"/>
    </source>
</evidence>
<dbReference type="InterPro" id="IPR006073">
    <property type="entry name" value="GTP-bd"/>
</dbReference>
<dbReference type="PROSITE" id="PS51712">
    <property type="entry name" value="G_ENGA"/>
    <property type="match status" value="2"/>
</dbReference>
<feature type="binding site" evidence="8">
    <location>
        <begin position="297"/>
        <end position="301"/>
    </location>
    <ligand>
        <name>GTP</name>
        <dbReference type="ChEBI" id="CHEBI:37565"/>
        <label>2</label>
    </ligand>
</feature>
<dbReference type="PIRSF" id="PIRSF006485">
    <property type="entry name" value="GTP-binding_EngA"/>
    <property type="match status" value="1"/>
</dbReference>
<dbReference type="Gene3D" id="3.30.300.20">
    <property type="match status" value="1"/>
</dbReference>
<dbReference type="HAMAP" id="MF_00195">
    <property type="entry name" value="GTPase_Der"/>
    <property type="match status" value="1"/>
</dbReference>
<dbReference type="FunFam" id="3.30.300.20:FF:000004">
    <property type="entry name" value="GTPase Der"/>
    <property type="match status" value="1"/>
</dbReference>
<reference evidence="12 13" key="1">
    <citation type="submission" date="2018-05" db="EMBL/GenBank/DDBJ databases">
        <title>Freshwater and sediment microbial communities from various areas in North America, analyzing microbe dynamics in response to fracking.</title>
        <authorList>
            <person name="Lamendella R."/>
        </authorList>
    </citation>
    <scope>NUCLEOTIDE SEQUENCE [LARGE SCALE GENOMIC DNA]</scope>
    <source>
        <strain evidence="12 13">125B1</strain>
    </source>
</reference>
<feature type="binding site" evidence="8">
    <location>
        <begin position="250"/>
        <end position="257"/>
    </location>
    <ligand>
        <name>GTP</name>
        <dbReference type="ChEBI" id="CHEBI:37565"/>
        <label>2</label>
    </ligand>
</feature>
<keyword evidence="5 8" id="KW-0547">Nucleotide-binding</keyword>
<dbReference type="GO" id="GO:0005525">
    <property type="term" value="F:GTP binding"/>
    <property type="evidence" value="ECO:0007669"/>
    <property type="project" value="UniProtKB-UniRule"/>
</dbReference>
<evidence type="ECO:0000313" key="13">
    <source>
        <dbReference type="Proteomes" id="UP000246964"/>
    </source>
</evidence>
<feature type="binding site" evidence="8">
    <location>
        <begin position="118"/>
        <end position="121"/>
    </location>
    <ligand>
        <name>GTP</name>
        <dbReference type="ChEBI" id="CHEBI:37565"/>
        <label>1</label>
    </ligand>
</feature>
<accession>A0A317Q599</accession>
<dbReference type="FunFam" id="3.40.50.300:FF:000040">
    <property type="entry name" value="GTPase Der"/>
    <property type="match status" value="1"/>
</dbReference>
<dbReference type="InterPro" id="IPR015946">
    <property type="entry name" value="KH_dom-like_a/b"/>
</dbReference>
<dbReference type="AlphaFoldDB" id="A0A317Q599"/>
<feature type="domain" description="EngA-type G" evidence="11">
    <location>
        <begin position="244"/>
        <end position="417"/>
    </location>
</feature>
<name>A0A317Q599_9GAMM</name>
<evidence type="ECO:0000256" key="3">
    <source>
        <dbReference type="ARBA" id="ARBA00022517"/>
    </source>
</evidence>
<evidence type="ECO:0000256" key="4">
    <source>
        <dbReference type="ARBA" id="ARBA00022737"/>
    </source>
</evidence>
<comment type="function">
    <text evidence="8 10">GTPase that plays an essential role in the late steps of ribosome biogenesis.</text>
</comment>
<dbReference type="NCBIfam" id="TIGR03594">
    <property type="entry name" value="GTPase_EngA"/>
    <property type="match status" value="1"/>
</dbReference>
<keyword evidence="13" id="KW-1185">Reference proteome</keyword>
<evidence type="ECO:0000256" key="7">
    <source>
        <dbReference type="ARBA" id="ARBA00032345"/>
    </source>
</evidence>
<feature type="binding site" evidence="8">
    <location>
        <begin position="9"/>
        <end position="16"/>
    </location>
    <ligand>
        <name>GTP</name>
        <dbReference type="ChEBI" id="CHEBI:37565"/>
        <label>1</label>
    </ligand>
</feature>
<feature type="binding site" evidence="8">
    <location>
        <begin position="362"/>
        <end position="365"/>
    </location>
    <ligand>
        <name>GTP</name>
        <dbReference type="ChEBI" id="CHEBI:37565"/>
        <label>2</label>
    </ligand>
</feature>
<evidence type="ECO:0000256" key="2">
    <source>
        <dbReference type="ARBA" id="ARBA00020953"/>
    </source>
</evidence>